<name>A0A9N9VIN3_9HYPO</name>
<sequence length="108" mass="11696">MGSYRALPRFCLLDLVRHVDGTSDAGIVDSNVKPSEFLYDSLESSPDLLSAADIDLYSKNLNIGVLDTQFLNGGLQNVVVGIGQRELLGTKFSKGMRGSQPDACPRLH</sequence>
<proteinExistence type="predicted"/>
<evidence type="ECO:0000313" key="1">
    <source>
        <dbReference type="EMBL" id="CAH0023115.1"/>
    </source>
</evidence>
<dbReference type="EMBL" id="CABFNQ020000690">
    <property type="protein sequence ID" value="CAH0023115.1"/>
    <property type="molecule type" value="Genomic_DNA"/>
</dbReference>
<dbReference type="AlphaFoldDB" id="A0A9N9VIN3"/>
<gene>
    <name evidence="1" type="ORF">CRHIZ90672A_00007567</name>
</gene>
<comment type="caution">
    <text evidence="1">The sequence shown here is derived from an EMBL/GenBank/DDBJ whole genome shotgun (WGS) entry which is preliminary data.</text>
</comment>
<evidence type="ECO:0000313" key="2">
    <source>
        <dbReference type="Proteomes" id="UP000696573"/>
    </source>
</evidence>
<keyword evidence="2" id="KW-1185">Reference proteome</keyword>
<protein>
    <submittedName>
        <fullName evidence="1">Uncharacterized protein</fullName>
    </submittedName>
</protein>
<dbReference type="Proteomes" id="UP000696573">
    <property type="component" value="Unassembled WGS sequence"/>
</dbReference>
<reference evidence="1" key="1">
    <citation type="submission" date="2021-10" db="EMBL/GenBank/DDBJ databases">
        <authorList>
            <person name="Piombo E."/>
        </authorList>
    </citation>
    <scope>NUCLEOTIDE SEQUENCE</scope>
</reference>
<organism evidence="1 2">
    <name type="scientific">Clonostachys rhizophaga</name>
    <dbReference type="NCBI Taxonomy" id="160324"/>
    <lineage>
        <taxon>Eukaryota</taxon>
        <taxon>Fungi</taxon>
        <taxon>Dikarya</taxon>
        <taxon>Ascomycota</taxon>
        <taxon>Pezizomycotina</taxon>
        <taxon>Sordariomycetes</taxon>
        <taxon>Hypocreomycetidae</taxon>
        <taxon>Hypocreales</taxon>
        <taxon>Bionectriaceae</taxon>
        <taxon>Clonostachys</taxon>
    </lineage>
</organism>
<accession>A0A9N9VIN3</accession>